<accession>A0A4V3BGP3</accession>
<evidence type="ECO:0000313" key="3">
    <source>
        <dbReference type="EMBL" id="TDM18625.1"/>
    </source>
</evidence>
<dbReference type="AlphaFoldDB" id="A0A4V3BGP3"/>
<feature type="coiled-coil region" evidence="1">
    <location>
        <begin position="24"/>
        <end position="73"/>
    </location>
</feature>
<comment type="caution">
    <text evidence="3">The sequence shown here is derived from an EMBL/GenBank/DDBJ whole genome shotgun (WGS) entry which is preliminary data.</text>
</comment>
<keyword evidence="1" id="KW-0175">Coiled coil</keyword>
<feature type="compositionally biased region" description="Basic and acidic residues" evidence="2">
    <location>
        <begin position="88"/>
        <end position="123"/>
    </location>
</feature>
<evidence type="ECO:0000256" key="2">
    <source>
        <dbReference type="SAM" id="MobiDB-lite"/>
    </source>
</evidence>
<reference evidence="3 4" key="1">
    <citation type="submission" date="2019-01" db="EMBL/GenBank/DDBJ databases">
        <title>Draft genome sequences of Macrococcus caseolyticus, Macrococcus canis, Macrococcus bohemicus and Macrococcus goetzii.</title>
        <authorList>
            <person name="Mazhar S."/>
            <person name="Altermann E."/>
            <person name="Hill C."/>
            <person name="Mcauliffe O."/>
        </authorList>
    </citation>
    <scope>NUCLEOTIDE SEQUENCE [LARGE SCALE GENOMIC DNA]</scope>
    <source>
        <strain evidence="3 4">DPC7162</strain>
    </source>
</reference>
<organism evidence="3 4">
    <name type="scientific">Macrococcoides canis</name>
    <dbReference type="NCBI Taxonomy" id="1855823"/>
    <lineage>
        <taxon>Bacteria</taxon>
        <taxon>Bacillati</taxon>
        <taxon>Bacillota</taxon>
        <taxon>Bacilli</taxon>
        <taxon>Bacillales</taxon>
        <taxon>Staphylococcaceae</taxon>
        <taxon>Macrococcoides</taxon>
    </lineage>
</organism>
<proteinExistence type="predicted"/>
<name>A0A4V3BGP3_9STAP</name>
<dbReference type="EMBL" id="SDQG01000001">
    <property type="protein sequence ID" value="TDM18625.1"/>
    <property type="molecule type" value="Genomic_DNA"/>
</dbReference>
<evidence type="ECO:0000256" key="1">
    <source>
        <dbReference type="SAM" id="Coils"/>
    </source>
</evidence>
<gene>
    <name evidence="3" type="ORF">ETI04_03800</name>
</gene>
<sequence>MANNNKAGLLRAALVIGGTAVAAVLSKKENRDRLLDEYNKAKQDPKGYADTAKEKAANLQQVAKEEINKAKEDPESYKANLTQKVQEKAAPLKEKAAPLKEKAAPLADKLSKKDSVEEEKQNFDDEGGANNIHIVTDKDVADENPNAVSKNDLK</sequence>
<evidence type="ECO:0000313" key="4">
    <source>
        <dbReference type="Proteomes" id="UP000294865"/>
    </source>
</evidence>
<dbReference type="RefSeq" id="WP_133419198.1">
    <property type="nucleotide sequence ID" value="NZ_SDGR01000001.1"/>
</dbReference>
<feature type="region of interest" description="Disordered" evidence="2">
    <location>
        <begin position="88"/>
        <end position="154"/>
    </location>
</feature>
<dbReference type="Proteomes" id="UP000294865">
    <property type="component" value="Unassembled WGS sequence"/>
</dbReference>
<protein>
    <submittedName>
        <fullName evidence="3">YtxH domain-containing protein</fullName>
    </submittedName>
</protein>